<dbReference type="Proteomes" id="UP000075243">
    <property type="component" value="Chromosome 4"/>
</dbReference>
<dbReference type="AlphaFoldDB" id="A0A151TN55"/>
<accession>A0A151TN55</accession>
<dbReference type="EMBL" id="CM003606">
    <property type="protein sequence ID" value="KYP68461.1"/>
    <property type="molecule type" value="Genomic_DNA"/>
</dbReference>
<proteinExistence type="predicted"/>
<keyword evidence="2" id="KW-1185">Reference proteome</keyword>
<organism evidence="1 2">
    <name type="scientific">Cajanus cajan</name>
    <name type="common">Pigeon pea</name>
    <name type="synonym">Cajanus indicus</name>
    <dbReference type="NCBI Taxonomy" id="3821"/>
    <lineage>
        <taxon>Eukaryota</taxon>
        <taxon>Viridiplantae</taxon>
        <taxon>Streptophyta</taxon>
        <taxon>Embryophyta</taxon>
        <taxon>Tracheophyta</taxon>
        <taxon>Spermatophyta</taxon>
        <taxon>Magnoliopsida</taxon>
        <taxon>eudicotyledons</taxon>
        <taxon>Gunneridae</taxon>
        <taxon>Pentapetalae</taxon>
        <taxon>rosids</taxon>
        <taxon>fabids</taxon>
        <taxon>Fabales</taxon>
        <taxon>Fabaceae</taxon>
        <taxon>Papilionoideae</taxon>
        <taxon>50 kb inversion clade</taxon>
        <taxon>NPAAA clade</taxon>
        <taxon>indigoferoid/millettioid clade</taxon>
        <taxon>Phaseoleae</taxon>
        <taxon>Cajanus</taxon>
    </lineage>
</organism>
<name>A0A151TN55_CAJCA</name>
<evidence type="ECO:0000313" key="1">
    <source>
        <dbReference type="EMBL" id="KYP68461.1"/>
    </source>
</evidence>
<protein>
    <submittedName>
        <fullName evidence="1">Uncharacterized protein</fullName>
    </submittedName>
</protein>
<dbReference type="Gramene" id="C.cajan_21453.t">
    <property type="protein sequence ID" value="C.cajan_21453.t"/>
    <property type="gene ID" value="C.cajan_21453"/>
</dbReference>
<gene>
    <name evidence="1" type="ORF">KK1_022087</name>
</gene>
<sequence length="100" mass="10568">MKRKKRGGGVLNAVELSMISGTVSAKSGLNLEAIQEEEPVGTSIELQEIEENLFMHSSDALPVKDRKIGLSPKPGALAKASPAPVSLVSLCIHTLYAIIS</sequence>
<evidence type="ECO:0000313" key="2">
    <source>
        <dbReference type="Proteomes" id="UP000075243"/>
    </source>
</evidence>
<reference evidence="1 2" key="1">
    <citation type="journal article" date="2012" name="Nat. Biotechnol.">
        <title>Draft genome sequence of pigeonpea (Cajanus cajan), an orphan legume crop of resource-poor farmers.</title>
        <authorList>
            <person name="Varshney R.K."/>
            <person name="Chen W."/>
            <person name="Li Y."/>
            <person name="Bharti A.K."/>
            <person name="Saxena R.K."/>
            <person name="Schlueter J.A."/>
            <person name="Donoghue M.T."/>
            <person name="Azam S."/>
            <person name="Fan G."/>
            <person name="Whaley A.M."/>
            <person name="Farmer A.D."/>
            <person name="Sheridan J."/>
            <person name="Iwata A."/>
            <person name="Tuteja R."/>
            <person name="Penmetsa R.V."/>
            <person name="Wu W."/>
            <person name="Upadhyaya H.D."/>
            <person name="Yang S.P."/>
            <person name="Shah T."/>
            <person name="Saxena K.B."/>
            <person name="Michael T."/>
            <person name="McCombie W.R."/>
            <person name="Yang B."/>
            <person name="Zhang G."/>
            <person name="Yang H."/>
            <person name="Wang J."/>
            <person name="Spillane C."/>
            <person name="Cook D.R."/>
            <person name="May G.D."/>
            <person name="Xu X."/>
            <person name="Jackson S.A."/>
        </authorList>
    </citation>
    <scope>NUCLEOTIDE SEQUENCE [LARGE SCALE GENOMIC DNA]</scope>
    <source>
        <strain evidence="2">cv. Asha</strain>
    </source>
</reference>